<evidence type="ECO:0000313" key="8">
    <source>
        <dbReference type="Proteomes" id="UP000824116"/>
    </source>
</evidence>
<evidence type="ECO:0000256" key="4">
    <source>
        <dbReference type="ARBA" id="ARBA00023125"/>
    </source>
</evidence>
<keyword evidence="5" id="KW-0804">Transcription</keyword>
<dbReference type="PANTHER" id="PTHR43133">
    <property type="entry name" value="RNA POLYMERASE ECF-TYPE SIGMA FACTO"/>
    <property type="match status" value="1"/>
</dbReference>
<dbReference type="InterPro" id="IPR036388">
    <property type="entry name" value="WH-like_DNA-bd_sf"/>
</dbReference>
<dbReference type="GO" id="GO:0003677">
    <property type="term" value="F:DNA binding"/>
    <property type="evidence" value="ECO:0007669"/>
    <property type="project" value="UniProtKB-KW"/>
</dbReference>
<dbReference type="InterPro" id="IPR007627">
    <property type="entry name" value="RNA_pol_sigma70_r2"/>
</dbReference>
<reference evidence="7" key="1">
    <citation type="journal article" date="2021" name="PeerJ">
        <title>Extensive microbial diversity within the chicken gut microbiome revealed by metagenomics and culture.</title>
        <authorList>
            <person name="Gilroy R."/>
            <person name="Ravi A."/>
            <person name="Getino M."/>
            <person name="Pursley I."/>
            <person name="Horton D.L."/>
            <person name="Alikhan N.F."/>
            <person name="Baker D."/>
            <person name="Gharbi K."/>
            <person name="Hall N."/>
            <person name="Watson M."/>
            <person name="Adriaenssens E.M."/>
            <person name="Foster-Nyarko E."/>
            <person name="Jarju S."/>
            <person name="Secka A."/>
            <person name="Antonio M."/>
            <person name="Oren A."/>
            <person name="Chaudhuri R.R."/>
            <person name="La Ragione R."/>
            <person name="Hildebrand F."/>
            <person name="Pallen M.J."/>
        </authorList>
    </citation>
    <scope>NUCLEOTIDE SEQUENCE</scope>
    <source>
        <strain evidence="7">CHK196-3914</strain>
    </source>
</reference>
<dbReference type="InterPro" id="IPR013325">
    <property type="entry name" value="RNA_pol_sigma_r2"/>
</dbReference>
<dbReference type="InterPro" id="IPR014284">
    <property type="entry name" value="RNA_pol_sigma-70_dom"/>
</dbReference>
<dbReference type="Gene3D" id="1.10.1740.10">
    <property type="match status" value="1"/>
</dbReference>
<protein>
    <submittedName>
        <fullName evidence="7">Sigma-70 family RNA polymerase sigma factor</fullName>
    </submittedName>
</protein>
<dbReference type="AlphaFoldDB" id="A0A9D2G911"/>
<gene>
    <name evidence="7" type="ORF">H9723_04325</name>
</gene>
<dbReference type="EMBL" id="DXAY01000103">
    <property type="protein sequence ID" value="HIZ74455.1"/>
    <property type="molecule type" value="Genomic_DNA"/>
</dbReference>
<comment type="similarity">
    <text evidence="1">Belongs to the sigma-70 factor family. ECF subfamily.</text>
</comment>
<evidence type="ECO:0000313" key="7">
    <source>
        <dbReference type="EMBL" id="HIZ74455.1"/>
    </source>
</evidence>
<feature type="domain" description="RNA polymerase sigma-70 region 2" evidence="6">
    <location>
        <begin position="11"/>
        <end position="77"/>
    </location>
</feature>
<evidence type="ECO:0000259" key="6">
    <source>
        <dbReference type="Pfam" id="PF04542"/>
    </source>
</evidence>
<dbReference type="GO" id="GO:0006352">
    <property type="term" value="P:DNA-templated transcription initiation"/>
    <property type="evidence" value="ECO:0007669"/>
    <property type="project" value="InterPro"/>
</dbReference>
<evidence type="ECO:0000256" key="1">
    <source>
        <dbReference type="ARBA" id="ARBA00010641"/>
    </source>
</evidence>
<dbReference type="PANTHER" id="PTHR43133:SF8">
    <property type="entry name" value="RNA POLYMERASE SIGMA FACTOR HI_1459-RELATED"/>
    <property type="match status" value="1"/>
</dbReference>
<dbReference type="SUPFAM" id="SSF88659">
    <property type="entry name" value="Sigma3 and sigma4 domains of RNA polymerase sigma factors"/>
    <property type="match status" value="1"/>
</dbReference>
<dbReference type="Gene3D" id="1.10.10.10">
    <property type="entry name" value="Winged helix-like DNA-binding domain superfamily/Winged helix DNA-binding domain"/>
    <property type="match status" value="1"/>
</dbReference>
<dbReference type="GO" id="GO:0016987">
    <property type="term" value="F:sigma factor activity"/>
    <property type="evidence" value="ECO:0007669"/>
    <property type="project" value="UniProtKB-KW"/>
</dbReference>
<comment type="caution">
    <text evidence="7">The sequence shown here is derived from an EMBL/GenBank/DDBJ whole genome shotgun (WGS) entry which is preliminary data.</text>
</comment>
<reference evidence="7" key="2">
    <citation type="submission" date="2021-04" db="EMBL/GenBank/DDBJ databases">
        <authorList>
            <person name="Gilroy R."/>
        </authorList>
    </citation>
    <scope>NUCLEOTIDE SEQUENCE</scope>
    <source>
        <strain evidence="7">CHK196-3914</strain>
    </source>
</reference>
<proteinExistence type="inferred from homology"/>
<dbReference type="SUPFAM" id="SSF88946">
    <property type="entry name" value="Sigma2 domain of RNA polymerase sigma factors"/>
    <property type="match status" value="1"/>
</dbReference>
<dbReference type="Proteomes" id="UP000824116">
    <property type="component" value="Unassembled WGS sequence"/>
</dbReference>
<keyword evidence="2" id="KW-0805">Transcription regulation</keyword>
<dbReference type="NCBIfam" id="TIGR02937">
    <property type="entry name" value="sigma70-ECF"/>
    <property type="match status" value="1"/>
</dbReference>
<keyword evidence="3" id="KW-0731">Sigma factor</keyword>
<dbReference type="Pfam" id="PF04542">
    <property type="entry name" value="Sigma70_r2"/>
    <property type="match status" value="1"/>
</dbReference>
<dbReference type="InterPro" id="IPR013324">
    <property type="entry name" value="RNA_pol_sigma_r3/r4-like"/>
</dbReference>
<keyword evidence="4" id="KW-0238">DNA-binding</keyword>
<sequence length="184" mass="22047">MLTGNREFNEIYEKYKNLVLKAAYLYSGDYEAAEDITQDTFLKLYIGFENLNKDRIPSWLFTTAKNAALNYKKKADREIPREEREVEEETDEKFSLDGTETEYFDKVKRDETKELHDRIVSDLMEKNPKWYEGMILVYYMEVPQAKAAEIMGIRVQTLHSLLHRAKKWIRKKYGVEYEEMNREE</sequence>
<organism evidence="7 8">
    <name type="scientific">Candidatus Mediterraneibacter stercoravium</name>
    <dbReference type="NCBI Taxonomy" id="2838685"/>
    <lineage>
        <taxon>Bacteria</taxon>
        <taxon>Bacillati</taxon>
        <taxon>Bacillota</taxon>
        <taxon>Clostridia</taxon>
        <taxon>Lachnospirales</taxon>
        <taxon>Lachnospiraceae</taxon>
        <taxon>Mediterraneibacter</taxon>
    </lineage>
</organism>
<evidence type="ECO:0000256" key="3">
    <source>
        <dbReference type="ARBA" id="ARBA00023082"/>
    </source>
</evidence>
<evidence type="ECO:0000256" key="5">
    <source>
        <dbReference type="ARBA" id="ARBA00023163"/>
    </source>
</evidence>
<name>A0A9D2G911_9FIRM</name>
<accession>A0A9D2G911</accession>
<evidence type="ECO:0000256" key="2">
    <source>
        <dbReference type="ARBA" id="ARBA00023015"/>
    </source>
</evidence>
<dbReference type="InterPro" id="IPR039425">
    <property type="entry name" value="RNA_pol_sigma-70-like"/>
</dbReference>